<evidence type="ECO:0000256" key="1">
    <source>
        <dbReference type="SAM" id="Phobius"/>
    </source>
</evidence>
<protein>
    <recommendedName>
        <fullName evidence="4">DUF2269 domain-containing protein</fullName>
    </recommendedName>
</protein>
<feature type="transmembrane region" description="Helical" evidence="1">
    <location>
        <begin position="81"/>
        <end position="102"/>
    </location>
</feature>
<dbReference type="STRING" id="1203190.GCA_000312345_01202"/>
<accession>A0A1H1Q9R1</accession>
<dbReference type="EMBL" id="LT629765">
    <property type="protein sequence ID" value="SDS20175.1"/>
    <property type="molecule type" value="Genomic_DNA"/>
</dbReference>
<feature type="transmembrane region" description="Helical" evidence="1">
    <location>
        <begin position="136"/>
        <end position="156"/>
    </location>
</feature>
<dbReference type="RefSeq" id="WP_019194035.1">
    <property type="nucleotide sequence ID" value="NZ_LT629765.1"/>
</dbReference>
<keyword evidence="1" id="KW-1133">Transmembrane helix</keyword>
<evidence type="ECO:0000313" key="3">
    <source>
        <dbReference type="Proteomes" id="UP000182237"/>
    </source>
</evidence>
<reference evidence="2 3" key="1">
    <citation type="submission" date="2016-10" db="EMBL/GenBank/DDBJ databases">
        <authorList>
            <person name="de Groot N.N."/>
        </authorList>
    </citation>
    <scope>NUCLEOTIDE SEQUENCE [LARGE SCALE GENOMIC DNA]</scope>
    <source>
        <strain evidence="2 3">DSM 45434</strain>
    </source>
</reference>
<dbReference type="OrthoDB" id="3429068at2"/>
<sequence length="161" mass="17228">MTTLLIFIHVAAAVLLIGPTMVATSMFPGQAATARKGGPDDIGRASILHTITNRYGLLSLLVPLLGVVVMVADWDSYSTNYWLHTAIIVSLLAWGILLFMVIPQQRKIIGTLGALDPADADAEDRTADFEGAKAKAAAGAGLFNLLWFIVLILMFLPHPGM</sequence>
<dbReference type="AlphaFoldDB" id="A0A1H1Q9R1"/>
<gene>
    <name evidence="2" type="ORF">SAMN04488539_1213</name>
</gene>
<dbReference type="eggNOG" id="ENOG50314P5">
    <property type="taxonomic scope" value="Bacteria"/>
</dbReference>
<keyword evidence="1" id="KW-0472">Membrane</keyword>
<feature type="transmembrane region" description="Helical" evidence="1">
    <location>
        <begin position="55"/>
        <end position="74"/>
    </location>
</feature>
<keyword evidence="3" id="KW-1185">Reference proteome</keyword>
<name>A0A1H1Q9R1_9CORY</name>
<evidence type="ECO:0008006" key="4">
    <source>
        <dbReference type="Google" id="ProtNLM"/>
    </source>
</evidence>
<proteinExistence type="predicted"/>
<evidence type="ECO:0000313" key="2">
    <source>
        <dbReference type="EMBL" id="SDS20175.1"/>
    </source>
</evidence>
<organism evidence="2 3">
    <name type="scientific">Corynebacterium timonense</name>
    <dbReference type="NCBI Taxonomy" id="441500"/>
    <lineage>
        <taxon>Bacteria</taxon>
        <taxon>Bacillati</taxon>
        <taxon>Actinomycetota</taxon>
        <taxon>Actinomycetes</taxon>
        <taxon>Mycobacteriales</taxon>
        <taxon>Corynebacteriaceae</taxon>
        <taxon>Corynebacterium</taxon>
    </lineage>
</organism>
<keyword evidence="1" id="KW-0812">Transmembrane</keyword>
<dbReference type="Proteomes" id="UP000182237">
    <property type="component" value="Chromosome I"/>
</dbReference>